<gene>
    <name evidence="1" type="ORF">HXW94_08525</name>
</gene>
<dbReference type="Proteomes" id="UP000553343">
    <property type="component" value="Unassembled WGS sequence"/>
</dbReference>
<keyword evidence="2" id="KW-1185">Reference proteome</keyword>
<name>A0A850TCB1_9BACT</name>
<sequence>MMQQLKLIQIFVFACVVVIFLNQLIGNAHAVTPSQVLVLYNADWKADDPLTDPGQDSKEIADHYIFMHTDPKTGEKPYVLGLSCANAPKHLKGSSLNEHHLSERSHDNASGVVLRKNGKILKFAKDDMRDSRLLEFTLPRKKGEKWLFDSLKIQLKKNLKNAVLLVDNGKSRHGNRVQVRTDGPWNLRTNARSFLTGSFSAHASCKDASGKLHKWEAKFTDFQDVEFSETGPDRKRDDRMYLLYIEDQVKKFLEAPENIRADGTLLKDHILFMVVCYGLPRTVVAPYGIARGITDHINNYGSIISLEQRLQLMYYDLEAIMGSKPQPQRFRGKSPFTAFYFRTPQAKPLFGKKANPFMHPLVYQKKDSALDKIQAPVSFSSEERKRFKKRQLFFVMRVDAPTPMAARGLIDRAVYASRYGGLAMGEMDGMVNEKTVDRVGHLEWTSAGQWLWEKGIYHLYYGGAGRDLLAFLRFSPMEGFFNREPVYLPGGIAGTVTSHNGWNKREMIRDIAMGVTVTAGVAKVYNGAPHIHNKSWWDDEIFYPFFLKGCTVGEVLLMNQAHLGWITTFIGDPLYSWPLSGSKDTTTPEFEQNRDVHIITKKGADNAQEVWLKVKLHSFSASPEAAQLKATSSSGKVALCESFEGIPYVFLGNKKEVVNQKWQLEVKDPYGNKYMTYIDLH</sequence>
<dbReference type="AlphaFoldDB" id="A0A850TCB1"/>
<dbReference type="EMBL" id="JACADJ010000023">
    <property type="protein sequence ID" value="NWH05026.1"/>
    <property type="molecule type" value="Genomic_DNA"/>
</dbReference>
<evidence type="ECO:0000313" key="1">
    <source>
        <dbReference type="EMBL" id="NWH05026.1"/>
    </source>
</evidence>
<organism evidence="1 2">
    <name type="scientific">Desulfobacter latus</name>
    <dbReference type="NCBI Taxonomy" id="2292"/>
    <lineage>
        <taxon>Bacteria</taxon>
        <taxon>Pseudomonadati</taxon>
        <taxon>Thermodesulfobacteriota</taxon>
        <taxon>Desulfobacteria</taxon>
        <taxon>Desulfobacterales</taxon>
        <taxon>Desulfobacteraceae</taxon>
        <taxon>Desulfobacter</taxon>
    </lineage>
</organism>
<dbReference type="RefSeq" id="WP_178366484.1">
    <property type="nucleotide sequence ID" value="NZ_JACADJ010000023.1"/>
</dbReference>
<accession>A0A850TCB1</accession>
<proteinExistence type="predicted"/>
<reference evidence="1 2" key="1">
    <citation type="submission" date="2020-06" db="EMBL/GenBank/DDBJ databases">
        <title>High-quality draft genome of sulfate reducer Desulfobacter latus type strain AcrS2 isolated from marine sediment.</title>
        <authorList>
            <person name="Hoppe M."/>
            <person name="Larsen C.K."/>
            <person name="Marshall I.P.G."/>
            <person name="Schramm A."/>
            <person name="Marietou A.G."/>
        </authorList>
    </citation>
    <scope>NUCLEOTIDE SEQUENCE [LARGE SCALE GENOMIC DNA]</scope>
    <source>
        <strain evidence="1 2">AcRS2</strain>
    </source>
</reference>
<comment type="caution">
    <text evidence="1">The sequence shown here is derived from an EMBL/GenBank/DDBJ whole genome shotgun (WGS) entry which is preliminary data.</text>
</comment>
<evidence type="ECO:0000313" key="2">
    <source>
        <dbReference type="Proteomes" id="UP000553343"/>
    </source>
</evidence>
<protein>
    <submittedName>
        <fullName evidence="1">Uncharacterized protein</fullName>
    </submittedName>
</protein>